<accession>A0ABW0LVT8</accession>
<dbReference type="InterPro" id="IPR000843">
    <property type="entry name" value="HTH_LacI"/>
</dbReference>
<dbReference type="SMART" id="SM00354">
    <property type="entry name" value="HTH_LACI"/>
    <property type="match status" value="1"/>
</dbReference>
<dbReference type="Proteomes" id="UP001596105">
    <property type="component" value="Unassembled WGS sequence"/>
</dbReference>
<evidence type="ECO:0000256" key="2">
    <source>
        <dbReference type="ARBA" id="ARBA00023125"/>
    </source>
</evidence>
<name>A0ABW0LVT8_9BACL</name>
<keyword evidence="2 5" id="KW-0238">DNA-binding</keyword>
<gene>
    <name evidence="5" type="ORF">ACFPPD_14210</name>
</gene>
<dbReference type="Pfam" id="PF00356">
    <property type="entry name" value="LacI"/>
    <property type="match status" value="1"/>
</dbReference>
<reference evidence="6" key="1">
    <citation type="journal article" date="2019" name="Int. J. Syst. Evol. Microbiol.">
        <title>The Global Catalogue of Microorganisms (GCM) 10K type strain sequencing project: providing services to taxonomists for standard genome sequencing and annotation.</title>
        <authorList>
            <consortium name="The Broad Institute Genomics Platform"/>
            <consortium name="The Broad Institute Genome Sequencing Center for Infectious Disease"/>
            <person name="Wu L."/>
            <person name="Ma J."/>
        </authorList>
    </citation>
    <scope>NUCLEOTIDE SEQUENCE [LARGE SCALE GENOMIC DNA]</scope>
    <source>
        <strain evidence="6">CCUG 57113</strain>
    </source>
</reference>
<keyword evidence="1" id="KW-0805">Transcription regulation</keyword>
<sequence>MNKPTTIYDIAEKLNISAATVSRVLSKSNYPVRAALANRIRATAEEMNYVPNSIGRQLKTNKTSTMGVIIPSITNPFYASVVSGIEEVASEKGFQILLCNSQQNPELEDQHLNMLFEKQVKGVILSSVSNRHDVLRKVMANGLKVVSVDQHMADFEAFQINFDYRKGGMIGTRYLLDQGHREIAYLTAPLTLTSRQQILQGFMDEMASAGLPVPPERIVVADKRRGKKAEGGSEEFENGKRMTRQLLDTGDMPTAIFACNDMTAFGVMDELASRKIKVPEQISVIGFDNLEFSEIVSPPLTSIEQPKYEMGRLACGMLMDWMDDSIRQTGEIMLQPRLVARTSVREIDS</sequence>
<dbReference type="Gene3D" id="3.40.50.2300">
    <property type="match status" value="2"/>
</dbReference>
<dbReference type="CDD" id="cd01392">
    <property type="entry name" value="HTH_LacI"/>
    <property type="match status" value="1"/>
</dbReference>
<organism evidence="5 6">
    <name type="scientific">Cohnella suwonensis</name>
    <dbReference type="NCBI Taxonomy" id="696072"/>
    <lineage>
        <taxon>Bacteria</taxon>
        <taxon>Bacillati</taxon>
        <taxon>Bacillota</taxon>
        <taxon>Bacilli</taxon>
        <taxon>Bacillales</taxon>
        <taxon>Paenibacillaceae</taxon>
        <taxon>Cohnella</taxon>
    </lineage>
</organism>
<evidence type="ECO:0000259" key="4">
    <source>
        <dbReference type="PROSITE" id="PS50932"/>
    </source>
</evidence>
<dbReference type="SUPFAM" id="SSF47413">
    <property type="entry name" value="lambda repressor-like DNA-binding domains"/>
    <property type="match status" value="1"/>
</dbReference>
<dbReference type="GO" id="GO:0003677">
    <property type="term" value="F:DNA binding"/>
    <property type="evidence" value="ECO:0007669"/>
    <property type="project" value="UniProtKB-KW"/>
</dbReference>
<evidence type="ECO:0000256" key="1">
    <source>
        <dbReference type="ARBA" id="ARBA00023015"/>
    </source>
</evidence>
<evidence type="ECO:0000313" key="5">
    <source>
        <dbReference type="EMBL" id="MFC5469884.1"/>
    </source>
</evidence>
<dbReference type="PROSITE" id="PS50932">
    <property type="entry name" value="HTH_LACI_2"/>
    <property type="match status" value="1"/>
</dbReference>
<dbReference type="CDD" id="cd06267">
    <property type="entry name" value="PBP1_LacI_sugar_binding-like"/>
    <property type="match status" value="1"/>
</dbReference>
<dbReference type="PANTHER" id="PTHR30146:SF109">
    <property type="entry name" value="HTH-TYPE TRANSCRIPTIONAL REGULATOR GALS"/>
    <property type="match status" value="1"/>
</dbReference>
<dbReference type="RefSeq" id="WP_209751043.1">
    <property type="nucleotide sequence ID" value="NZ_JBHSMH010000042.1"/>
</dbReference>
<protein>
    <submittedName>
        <fullName evidence="5">LacI family DNA-binding transcriptional regulator</fullName>
    </submittedName>
</protein>
<comment type="caution">
    <text evidence="5">The sequence shown here is derived from an EMBL/GenBank/DDBJ whole genome shotgun (WGS) entry which is preliminary data.</text>
</comment>
<dbReference type="InterPro" id="IPR028082">
    <property type="entry name" value="Peripla_BP_I"/>
</dbReference>
<proteinExistence type="predicted"/>
<dbReference type="PANTHER" id="PTHR30146">
    <property type="entry name" value="LACI-RELATED TRANSCRIPTIONAL REPRESSOR"/>
    <property type="match status" value="1"/>
</dbReference>
<dbReference type="InterPro" id="IPR010982">
    <property type="entry name" value="Lambda_DNA-bd_dom_sf"/>
</dbReference>
<dbReference type="Gene3D" id="1.10.260.40">
    <property type="entry name" value="lambda repressor-like DNA-binding domains"/>
    <property type="match status" value="1"/>
</dbReference>
<dbReference type="InterPro" id="IPR046335">
    <property type="entry name" value="LacI/GalR-like_sensor"/>
</dbReference>
<feature type="domain" description="HTH lacI-type" evidence="4">
    <location>
        <begin position="5"/>
        <end position="60"/>
    </location>
</feature>
<dbReference type="Pfam" id="PF13377">
    <property type="entry name" value="Peripla_BP_3"/>
    <property type="match status" value="1"/>
</dbReference>
<dbReference type="SUPFAM" id="SSF53822">
    <property type="entry name" value="Periplasmic binding protein-like I"/>
    <property type="match status" value="1"/>
</dbReference>
<evidence type="ECO:0000313" key="6">
    <source>
        <dbReference type="Proteomes" id="UP001596105"/>
    </source>
</evidence>
<dbReference type="EMBL" id="JBHSMH010000042">
    <property type="protein sequence ID" value="MFC5469884.1"/>
    <property type="molecule type" value="Genomic_DNA"/>
</dbReference>
<keyword evidence="3" id="KW-0804">Transcription</keyword>
<evidence type="ECO:0000256" key="3">
    <source>
        <dbReference type="ARBA" id="ARBA00023163"/>
    </source>
</evidence>
<keyword evidence="6" id="KW-1185">Reference proteome</keyword>